<dbReference type="AlphaFoldDB" id="A0A0X8JMS8"/>
<protein>
    <recommendedName>
        <fullName evidence="4">DUF3150 domain-containing protein</fullName>
    </recommendedName>
</protein>
<dbReference type="STRING" id="44742.AXF13_15240"/>
<evidence type="ECO:0000256" key="1">
    <source>
        <dbReference type="SAM" id="MobiDB-lite"/>
    </source>
</evidence>
<organism evidence="2 3">
    <name type="scientific">Desulfovibrio fairfieldensis</name>
    <dbReference type="NCBI Taxonomy" id="44742"/>
    <lineage>
        <taxon>Bacteria</taxon>
        <taxon>Pseudomonadati</taxon>
        <taxon>Thermodesulfobacteriota</taxon>
        <taxon>Desulfovibrionia</taxon>
        <taxon>Desulfovibrionales</taxon>
        <taxon>Desulfovibrionaceae</taxon>
        <taxon>Desulfovibrio</taxon>
    </lineage>
</organism>
<dbReference type="EMBL" id="CP014229">
    <property type="protein sequence ID" value="AMD91652.1"/>
    <property type="molecule type" value="Genomic_DNA"/>
</dbReference>
<keyword evidence="3" id="KW-1185">Reference proteome</keyword>
<proteinExistence type="predicted"/>
<gene>
    <name evidence="2" type="ORF">AXF13_15240</name>
</gene>
<feature type="region of interest" description="Disordered" evidence="1">
    <location>
        <begin position="295"/>
        <end position="343"/>
    </location>
</feature>
<name>A0A0X8JMS8_9BACT</name>
<accession>A0A0X8JMS8</accession>
<evidence type="ECO:0000313" key="3">
    <source>
        <dbReference type="Proteomes" id="UP000069241"/>
    </source>
</evidence>
<evidence type="ECO:0008006" key="4">
    <source>
        <dbReference type="Google" id="ProtNLM"/>
    </source>
</evidence>
<sequence>MPSDIRILDNLLALNLDISLWSARRKMSAEDLGGAELPPEDLASLGSKRIADPESLRIFGTLKARAFNFLDRHGVRFMSGWAIPEDKAGDIVEELIHIREEFLKAKADFLADYDQSLETWLAKHKQWAGIIRNSVVGSDYVRARMDFRWQLYRVAPLDAHENQTAVTEAGLAEEVTGLGGTLFSEVARSAEEIWRRVYEGKTEVTHKALSPLRTLHGKLTGLSFVEPHVAPVAEIIEAALKRIPVKGTITGPDLLMLQGLVCMLKDSGTLVLHAQKLIEGYGPATVLDALLSGAGSSTSGEPSGVDNIVDGQADEENSSDDAPVLPEIPATTPSPEIPSMGLW</sequence>
<dbReference type="InterPro" id="IPR021496">
    <property type="entry name" value="DUF3150"/>
</dbReference>
<reference evidence="3" key="1">
    <citation type="submission" date="2016-02" db="EMBL/GenBank/DDBJ databases">
        <authorList>
            <person name="Holder M.E."/>
            <person name="Ajami N.J."/>
            <person name="Petrosino J.F."/>
        </authorList>
    </citation>
    <scope>NUCLEOTIDE SEQUENCE [LARGE SCALE GENOMIC DNA]</scope>
    <source>
        <strain evidence="3">CCUG 45958</strain>
    </source>
</reference>
<dbReference type="Pfam" id="PF11348">
    <property type="entry name" value="DUF3150"/>
    <property type="match status" value="1"/>
</dbReference>
<evidence type="ECO:0000313" key="2">
    <source>
        <dbReference type="EMBL" id="AMD91652.1"/>
    </source>
</evidence>
<dbReference type="Proteomes" id="UP000069241">
    <property type="component" value="Chromosome"/>
</dbReference>
<dbReference type="KEGG" id="dfi:AXF13_15240"/>